<sequence length="496" mass="54422">MPPATPKILSLYDSGFVLFPDNDSLNLKTSPPPLSPNNITNFFSSLSRRSFTSRVDPMSSLPSTISSEDSLFSFPSYSQRNLPPGFDVDIPSPEMSFADFPHEDTTHHFTRMPFDQSCNYDAHTSSARPFLDPTSVSDSPVSAFARCASNPSDILSHDSKPSLGNFTLRSLVTSKDAGIIIGKSGRNVAALRDSTGVKAGVSKVVQGVPDRVLSVTGTLLGVAKAYSMTVQALLDNSPDVQETTIIDPASADGKTGAIRLLISHNLMGTVIGRQGVKIKQIQDLSHARMVASKELLPQSTERVIEIQGSSEAIRIAILEIGKCLIEDWERGAGTVFYHPANVIGLCNREREKQDRERDFPKRSIARASGVSDFNYPGPSVDDFYDNTPTSREPFTKAITSREISIPGDLVGCIIGKGGSKISEIRRMSSSRISIEKVPRGDVGERRFIIRGAKEENDRVVDLLIEMVEQERQRRKLEAEQLAMEHGVWRPVSVDHY</sequence>
<feature type="coiled-coil region" evidence="3">
    <location>
        <begin position="452"/>
        <end position="484"/>
    </location>
</feature>
<evidence type="ECO:0000256" key="3">
    <source>
        <dbReference type="SAM" id="Coils"/>
    </source>
</evidence>
<keyword evidence="3" id="KW-0175">Coiled coil</keyword>
<dbReference type="EMBL" id="JASJQH010007336">
    <property type="protein sequence ID" value="KAK9710522.1"/>
    <property type="molecule type" value="Genomic_DNA"/>
</dbReference>
<name>A0ABR2VYN9_9FUNG</name>
<evidence type="ECO:0000259" key="4">
    <source>
        <dbReference type="SMART" id="SM00322"/>
    </source>
</evidence>
<dbReference type="InterPro" id="IPR004088">
    <property type="entry name" value="KH_dom_type_1"/>
</dbReference>
<accession>A0ABR2VYN9</accession>
<keyword evidence="6" id="KW-1185">Reference proteome</keyword>
<dbReference type="Proteomes" id="UP001479436">
    <property type="component" value="Unassembled WGS sequence"/>
</dbReference>
<evidence type="ECO:0000313" key="5">
    <source>
        <dbReference type="EMBL" id="KAK9710522.1"/>
    </source>
</evidence>
<dbReference type="SUPFAM" id="SSF54791">
    <property type="entry name" value="Eukaryotic type KH-domain (KH-domain type I)"/>
    <property type="match status" value="3"/>
</dbReference>
<feature type="domain" description="K Homology" evidence="4">
    <location>
        <begin position="397"/>
        <end position="468"/>
    </location>
</feature>
<evidence type="ECO:0000313" key="6">
    <source>
        <dbReference type="Proteomes" id="UP001479436"/>
    </source>
</evidence>
<gene>
    <name evidence="5" type="primary">HEK2_5</name>
    <name evidence="5" type="ORF">K7432_008371</name>
</gene>
<dbReference type="CDD" id="cd22455">
    <property type="entry name" value="KH-I_Rnc1_rpt1"/>
    <property type="match status" value="1"/>
</dbReference>
<feature type="domain" description="K Homology" evidence="4">
    <location>
        <begin position="254"/>
        <end position="325"/>
    </location>
</feature>
<keyword evidence="2" id="KW-0694">RNA-binding</keyword>
<dbReference type="SMART" id="SM00322">
    <property type="entry name" value="KH"/>
    <property type="match status" value="3"/>
</dbReference>
<protein>
    <submittedName>
        <fullName evidence="5">RNA binding protein, heterogenous nuclear RNP-K like protein</fullName>
    </submittedName>
</protein>
<reference evidence="5 6" key="1">
    <citation type="submission" date="2023-04" db="EMBL/GenBank/DDBJ databases">
        <title>Genome of Basidiobolus ranarum AG-B5.</title>
        <authorList>
            <person name="Stajich J.E."/>
            <person name="Carter-House D."/>
            <person name="Gryganskyi A."/>
        </authorList>
    </citation>
    <scope>NUCLEOTIDE SEQUENCE [LARGE SCALE GENOMIC DNA]</scope>
    <source>
        <strain evidence="5 6">AG-B5</strain>
    </source>
</reference>
<comment type="caution">
    <text evidence="5">The sequence shown here is derived from an EMBL/GenBank/DDBJ whole genome shotgun (WGS) entry which is preliminary data.</text>
</comment>
<dbReference type="Pfam" id="PF00013">
    <property type="entry name" value="KH_1"/>
    <property type="match status" value="3"/>
</dbReference>
<dbReference type="CDD" id="cd22456">
    <property type="entry name" value="KH-I_Rnc1_rpt2"/>
    <property type="match status" value="1"/>
</dbReference>
<dbReference type="InterPro" id="IPR036612">
    <property type="entry name" value="KH_dom_type_1_sf"/>
</dbReference>
<keyword evidence="1" id="KW-0677">Repeat</keyword>
<dbReference type="PROSITE" id="PS50084">
    <property type="entry name" value="KH_TYPE_1"/>
    <property type="match status" value="3"/>
</dbReference>
<feature type="domain" description="K Homology" evidence="4">
    <location>
        <begin position="164"/>
        <end position="234"/>
    </location>
</feature>
<dbReference type="InterPro" id="IPR004087">
    <property type="entry name" value="KH_dom"/>
</dbReference>
<proteinExistence type="predicted"/>
<dbReference type="PANTHER" id="PTHR10288">
    <property type="entry name" value="KH DOMAIN CONTAINING RNA BINDING PROTEIN"/>
    <property type="match status" value="1"/>
</dbReference>
<dbReference type="Gene3D" id="3.30.1370.10">
    <property type="entry name" value="K Homology domain, type 1"/>
    <property type="match status" value="3"/>
</dbReference>
<evidence type="ECO:0000256" key="2">
    <source>
        <dbReference type="PROSITE-ProRule" id="PRU00117"/>
    </source>
</evidence>
<organism evidence="5 6">
    <name type="scientific">Basidiobolus ranarum</name>
    <dbReference type="NCBI Taxonomy" id="34480"/>
    <lineage>
        <taxon>Eukaryota</taxon>
        <taxon>Fungi</taxon>
        <taxon>Fungi incertae sedis</taxon>
        <taxon>Zoopagomycota</taxon>
        <taxon>Entomophthoromycotina</taxon>
        <taxon>Basidiobolomycetes</taxon>
        <taxon>Basidiobolales</taxon>
        <taxon>Basidiobolaceae</taxon>
        <taxon>Basidiobolus</taxon>
    </lineage>
</organism>
<evidence type="ECO:0000256" key="1">
    <source>
        <dbReference type="ARBA" id="ARBA00022737"/>
    </source>
</evidence>